<dbReference type="RefSeq" id="WP_002700191.1">
    <property type="nucleotide sequence ID" value="NZ_AAWS01000029.1"/>
</dbReference>
<dbReference type="PANTHER" id="PTHR12815:SF47">
    <property type="entry name" value="TRANSLOCATION AND ASSEMBLY MODULE SUBUNIT TAMA"/>
    <property type="match status" value="1"/>
</dbReference>
<evidence type="ECO:0000259" key="8">
    <source>
        <dbReference type="Pfam" id="PF07244"/>
    </source>
</evidence>
<proteinExistence type="predicted"/>
<dbReference type="PROSITE" id="PS51257">
    <property type="entry name" value="PROKAR_LIPOPROTEIN"/>
    <property type="match status" value="1"/>
</dbReference>
<dbReference type="InterPro" id="IPR010827">
    <property type="entry name" value="BamA/TamA_POTRA"/>
</dbReference>
<evidence type="ECO:0000256" key="2">
    <source>
        <dbReference type="ARBA" id="ARBA00022692"/>
    </source>
</evidence>
<dbReference type="Gene3D" id="3.10.20.310">
    <property type="entry name" value="membrane protein fhac"/>
    <property type="match status" value="1"/>
</dbReference>
<evidence type="ECO:0000256" key="4">
    <source>
        <dbReference type="ARBA" id="ARBA00023136"/>
    </source>
</evidence>
<gene>
    <name evidence="9" type="ORF">M23134_04843</name>
</gene>
<protein>
    <submittedName>
        <fullName evidence="9">Outer membrane protein, OMP85 family, putative</fullName>
    </submittedName>
</protein>
<dbReference type="Proteomes" id="UP000004095">
    <property type="component" value="Unassembled WGS sequence"/>
</dbReference>
<dbReference type="EMBL" id="AAWS01000029">
    <property type="protein sequence ID" value="EAY26893.1"/>
    <property type="molecule type" value="Genomic_DNA"/>
</dbReference>
<evidence type="ECO:0000256" key="3">
    <source>
        <dbReference type="ARBA" id="ARBA00022729"/>
    </source>
</evidence>
<dbReference type="AlphaFoldDB" id="A1ZS05"/>
<dbReference type="Pfam" id="PF01103">
    <property type="entry name" value="Omp85"/>
    <property type="match status" value="1"/>
</dbReference>
<dbReference type="GO" id="GO:0019867">
    <property type="term" value="C:outer membrane"/>
    <property type="evidence" value="ECO:0007669"/>
    <property type="project" value="InterPro"/>
</dbReference>
<accession>A1ZS05</accession>
<feature type="coiled-coil region" evidence="6">
    <location>
        <begin position="115"/>
        <end position="146"/>
    </location>
</feature>
<evidence type="ECO:0000256" key="6">
    <source>
        <dbReference type="SAM" id="Coils"/>
    </source>
</evidence>
<dbReference type="InterPro" id="IPR000184">
    <property type="entry name" value="Bac_surfAg_D15"/>
</dbReference>
<sequence length="843" mass="97415">MLKTVHYLGGWLLVLGVLSGCMSTKNWKKGQYFLRSQDIKGNKKLSSSNLEALFRQKTNTRFLFGYPSVAAYNYGLKRFEPEKIRAKIEKTKAKYDTLVEQQEARIGKAPEGAKREKIRQKAEKKIRKLKEKKEDKVKDLNQTLREGNWWMRSVGEKPIFYDSLKAKESAKEMEAYYRSKGFFQATVDVETKRNKKRKKVKVYYKVEEGKPLLLGKIEYVTENKVIDSLLTTPELRKKSPLKQGKRYDEEDFNTERTRIVNLLKNNGFYTFHKQYLLFKVDTTALKDTTKQNRKLAHCRIVVNRPAGEEKYHRQYKIDKVIFEIQPNTEITNNAKPDYNKKVSSKGVVYKFAKRRIPYSSHILDYRVQIEPGAFYQYDQVLRTKSLLGALDMFKFVNTTFEIPKDSNDQKVGRLIARIKTSPVEKYQFTSEAGVTVGQGLPGPFINLSLKNRNLFGGAEVFETNFQYTLDGQASFSDENQNYSSQELSLNTALNFPVILFPTRLRFLFNDYGPKTRINVGYNFVQRPEYNRTNLRSSMTYLWFSRYSSYNFTLSEISFVNVPRISSTFKEQLLELERAGNPLIKSFERALVGSYYFTYTFNNTNIGELRNAHYVKLLMESGGTTFNLIDRQFLGGDTLIAGLKYFQFYRFNSSFHYYLPLNKKQKLAFRIHAGIARPYGVSETLPYEKFYFAGGSNSVRAWAPRRLGPGSHPPELREGSEEFDYSFEQPGEIIFEANMEYRFPIYGFFEGALFVDAGNVWMIEADNRPGSEFKFPSFLQEIAVGVGFGLRLNFSFLLIRLDAGVKAYDPARAVGNRYVLGNFNLGNPGHNGQTLLNLGIGYPF</sequence>
<keyword evidence="6" id="KW-0175">Coiled coil</keyword>
<keyword evidence="5" id="KW-0998">Cell outer membrane</keyword>
<dbReference type="PANTHER" id="PTHR12815">
    <property type="entry name" value="SORTING AND ASSEMBLY MACHINERY SAMM50 PROTEIN FAMILY MEMBER"/>
    <property type="match status" value="1"/>
</dbReference>
<dbReference type="eggNOG" id="COG4775">
    <property type="taxonomic scope" value="Bacteria"/>
</dbReference>
<keyword evidence="4" id="KW-0472">Membrane</keyword>
<keyword evidence="10" id="KW-1185">Reference proteome</keyword>
<organism evidence="9 10">
    <name type="scientific">Microscilla marina ATCC 23134</name>
    <dbReference type="NCBI Taxonomy" id="313606"/>
    <lineage>
        <taxon>Bacteria</taxon>
        <taxon>Pseudomonadati</taxon>
        <taxon>Bacteroidota</taxon>
        <taxon>Cytophagia</taxon>
        <taxon>Cytophagales</taxon>
        <taxon>Microscillaceae</taxon>
        <taxon>Microscilla</taxon>
    </lineage>
</organism>
<evidence type="ECO:0000259" key="7">
    <source>
        <dbReference type="Pfam" id="PF01103"/>
    </source>
</evidence>
<dbReference type="Pfam" id="PF07244">
    <property type="entry name" value="POTRA"/>
    <property type="match status" value="1"/>
</dbReference>
<feature type="domain" description="Bacterial surface antigen (D15)" evidence="7">
    <location>
        <begin position="464"/>
        <end position="806"/>
    </location>
</feature>
<comment type="subcellular location">
    <subcellularLocation>
        <location evidence="1">Membrane</location>
    </subcellularLocation>
</comment>
<dbReference type="Gene3D" id="2.40.160.50">
    <property type="entry name" value="membrane protein fhac: a member of the omp85/tpsb transporter family"/>
    <property type="match status" value="1"/>
</dbReference>
<evidence type="ECO:0000313" key="10">
    <source>
        <dbReference type="Proteomes" id="UP000004095"/>
    </source>
</evidence>
<keyword evidence="2" id="KW-0812">Transmembrane</keyword>
<comment type="caution">
    <text evidence="9">The sequence shown here is derived from an EMBL/GenBank/DDBJ whole genome shotgun (WGS) entry which is preliminary data.</text>
</comment>
<keyword evidence="3" id="KW-0732">Signal</keyword>
<dbReference type="InterPro" id="IPR039910">
    <property type="entry name" value="D15-like"/>
</dbReference>
<evidence type="ECO:0000313" key="9">
    <source>
        <dbReference type="EMBL" id="EAY26893.1"/>
    </source>
</evidence>
<reference evidence="9 10" key="1">
    <citation type="submission" date="2007-01" db="EMBL/GenBank/DDBJ databases">
        <authorList>
            <person name="Haygood M."/>
            <person name="Podell S."/>
            <person name="Anderson C."/>
            <person name="Hopkinson B."/>
            <person name="Roe K."/>
            <person name="Barbeau K."/>
            <person name="Gaasterland T."/>
            <person name="Ferriera S."/>
            <person name="Johnson J."/>
            <person name="Kravitz S."/>
            <person name="Beeson K."/>
            <person name="Sutton G."/>
            <person name="Rogers Y.-H."/>
            <person name="Friedman R."/>
            <person name="Frazier M."/>
            <person name="Venter J.C."/>
        </authorList>
    </citation>
    <scope>NUCLEOTIDE SEQUENCE [LARGE SCALE GENOMIC DNA]</scope>
    <source>
        <strain evidence="9 10">ATCC 23134</strain>
    </source>
</reference>
<name>A1ZS05_MICM2</name>
<evidence type="ECO:0000256" key="5">
    <source>
        <dbReference type="ARBA" id="ARBA00023237"/>
    </source>
</evidence>
<feature type="domain" description="POTRA" evidence="8">
    <location>
        <begin position="159"/>
        <end position="209"/>
    </location>
</feature>
<evidence type="ECO:0000256" key="1">
    <source>
        <dbReference type="ARBA" id="ARBA00004370"/>
    </source>
</evidence>